<evidence type="ECO:0000313" key="5">
    <source>
        <dbReference type="Proteomes" id="UP000001302"/>
    </source>
</evidence>
<evidence type="ECO:0000259" key="3">
    <source>
        <dbReference type="PROSITE" id="PS50110"/>
    </source>
</evidence>
<accession>E0TGV2</accession>
<dbReference type="InterPro" id="IPR011006">
    <property type="entry name" value="CheY-like_superfamily"/>
</dbReference>
<evidence type="ECO:0000256" key="1">
    <source>
        <dbReference type="ARBA" id="ARBA00022553"/>
    </source>
</evidence>
<dbReference type="Gene3D" id="3.40.50.2300">
    <property type="match status" value="1"/>
</dbReference>
<name>E0TGV2_PARBH</name>
<dbReference type="PANTHER" id="PTHR45339:SF5">
    <property type="entry name" value="HISTIDINE KINASE"/>
    <property type="match status" value="1"/>
</dbReference>
<reference evidence="4 5" key="2">
    <citation type="journal article" date="2011" name="J. Bacteriol.">
        <title>Complete genome sequence of strain HTCC2503T of Parvularcula bermudensis, the type species of the order "Parvularculales" in the class Alphaproteobacteria.</title>
        <authorList>
            <person name="Oh H.M."/>
            <person name="Kang I."/>
            <person name="Vergin K.L."/>
            <person name="Kang D."/>
            <person name="Rhee K.H."/>
            <person name="Giovannoni S.J."/>
            <person name="Cho J.C."/>
        </authorList>
    </citation>
    <scope>NUCLEOTIDE SEQUENCE [LARGE SCALE GENOMIC DNA]</scope>
    <source>
        <strain evidence="5">ATCC BAA-594 / HTCC2503 / KCTC 12087</strain>
    </source>
</reference>
<dbReference type="HOGENOM" id="CLU_000445_69_17_5"/>
<evidence type="ECO:0000256" key="2">
    <source>
        <dbReference type="PROSITE-ProRule" id="PRU00169"/>
    </source>
</evidence>
<protein>
    <submittedName>
        <fullName evidence="4">Two-component response regulator</fullName>
    </submittedName>
</protein>
<keyword evidence="1 2" id="KW-0597">Phosphoprotein</keyword>
<dbReference type="Proteomes" id="UP000001302">
    <property type="component" value="Chromosome"/>
</dbReference>
<dbReference type="SUPFAM" id="SSF52172">
    <property type="entry name" value="CheY-like"/>
    <property type="match status" value="1"/>
</dbReference>
<gene>
    <name evidence="4" type="ordered locus">PB2503_13369</name>
</gene>
<proteinExistence type="predicted"/>
<dbReference type="Pfam" id="PF00072">
    <property type="entry name" value="Response_reg"/>
    <property type="match status" value="1"/>
</dbReference>
<dbReference type="RefSeq" id="WP_013301685.1">
    <property type="nucleotide sequence ID" value="NC_014414.1"/>
</dbReference>
<feature type="domain" description="Response regulatory" evidence="3">
    <location>
        <begin position="2"/>
        <end position="118"/>
    </location>
</feature>
<dbReference type="STRING" id="314260.PB2503_13369"/>
<dbReference type="SMART" id="SM00448">
    <property type="entry name" value="REC"/>
    <property type="match status" value="1"/>
</dbReference>
<dbReference type="eggNOG" id="COG0745">
    <property type="taxonomic scope" value="Bacteria"/>
</dbReference>
<feature type="modified residue" description="4-aspartylphosphate" evidence="2">
    <location>
        <position position="51"/>
    </location>
</feature>
<organism evidence="4 5">
    <name type="scientific">Parvularcula bermudensis (strain ATCC BAA-594 / HTCC2503 / KCTC 12087)</name>
    <dbReference type="NCBI Taxonomy" id="314260"/>
    <lineage>
        <taxon>Bacteria</taxon>
        <taxon>Pseudomonadati</taxon>
        <taxon>Pseudomonadota</taxon>
        <taxon>Alphaproteobacteria</taxon>
        <taxon>Parvularculales</taxon>
        <taxon>Parvularculaceae</taxon>
        <taxon>Parvularcula</taxon>
    </lineage>
</organism>
<dbReference type="EMBL" id="CP002156">
    <property type="protein sequence ID" value="ADM10711.1"/>
    <property type="molecule type" value="Genomic_DNA"/>
</dbReference>
<dbReference type="PROSITE" id="PS50110">
    <property type="entry name" value="RESPONSE_REGULATORY"/>
    <property type="match status" value="1"/>
</dbReference>
<dbReference type="PANTHER" id="PTHR45339">
    <property type="entry name" value="HYBRID SIGNAL TRANSDUCTION HISTIDINE KINASE J"/>
    <property type="match status" value="1"/>
</dbReference>
<dbReference type="OrthoDB" id="9801602at2"/>
<keyword evidence="5" id="KW-1185">Reference proteome</keyword>
<reference evidence="5" key="1">
    <citation type="submission" date="2010-08" db="EMBL/GenBank/DDBJ databases">
        <title>Genome sequence of Parvularcula bermudensis HTCC2503.</title>
        <authorList>
            <person name="Kang D.-M."/>
            <person name="Oh H.-M."/>
            <person name="Cho J.-C."/>
        </authorList>
    </citation>
    <scope>NUCLEOTIDE SEQUENCE [LARGE SCALE GENOMIC DNA]</scope>
    <source>
        <strain evidence="5">ATCC BAA-594 / HTCC2503 / KCTC 12087</strain>
    </source>
</reference>
<dbReference type="InterPro" id="IPR001789">
    <property type="entry name" value="Sig_transdc_resp-reg_receiver"/>
</dbReference>
<sequence length="132" mass="14617">MLILIAEDNEDNLEILTRRLKRKGHDLICARDGQEALDMACDALPDIILMDISMPILSGIEATQQIRKHPPLQETPIIALTAHAMASDREKCLSAGCTEFATKPIDFKALLGIIERLTKEPSTDHTASRQTL</sequence>
<dbReference type="KEGG" id="pbr:PB2503_13369"/>
<dbReference type="GO" id="GO:0000160">
    <property type="term" value="P:phosphorelay signal transduction system"/>
    <property type="evidence" value="ECO:0007669"/>
    <property type="project" value="InterPro"/>
</dbReference>
<evidence type="ECO:0000313" key="4">
    <source>
        <dbReference type="EMBL" id="ADM10711.1"/>
    </source>
</evidence>
<dbReference type="AlphaFoldDB" id="E0TGV2"/>